<keyword evidence="2 5" id="KW-0812">Transmembrane</keyword>
<feature type="transmembrane region" description="Helical" evidence="5">
    <location>
        <begin position="154"/>
        <end position="175"/>
    </location>
</feature>
<dbReference type="Gene3D" id="1.10.357.140">
    <property type="entry name" value="UbiA prenyltransferase"/>
    <property type="match status" value="1"/>
</dbReference>
<name>A0A929BDC5_9PSEU</name>
<dbReference type="RefSeq" id="WP_193929420.1">
    <property type="nucleotide sequence ID" value="NZ_JADEYC010000030.1"/>
</dbReference>
<organism evidence="6 7">
    <name type="scientific">Saccharopolyspora montiporae</name>
    <dbReference type="NCBI Taxonomy" id="2781240"/>
    <lineage>
        <taxon>Bacteria</taxon>
        <taxon>Bacillati</taxon>
        <taxon>Actinomycetota</taxon>
        <taxon>Actinomycetes</taxon>
        <taxon>Pseudonocardiales</taxon>
        <taxon>Pseudonocardiaceae</taxon>
        <taxon>Saccharopolyspora</taxon>
    </lineage>
</organism>
<evidence type="ECO:0000256" key="5">
    <source>
        <dbReference type="SAM" id="Phobius"/>
    </source>
</evidence>
<feature type="transmembrane region" description="Helical" evidence="5">
    <location>
        <begin position="196"/>
        <end position="216"/>
    </location>
</feature>
<keyword evidence="4 5" id="KW-0472">Membrane</keyword>
<gene>
    <name evidence="6" type="ORF">IQ251_16085</name>
</gene>
<accession>A0A929BDC5</accession>
<evidence type="ECO:0000313" key="7">
    <source>
        <dbReference type="Proteomes" id="UP000598360"/>
    </source>
</evidence>
<reference evidence="6" key="1">
    <citation type="submission" date="2020-10" db="EMBL/GenBank/DDBJ databases">
        <title>Diversity and distribution of actinomycetes associated with coral in the coast of Hainan.</title>
        <authorList>
            <person name="Li F."/>
        </authorList>
    </citation>
    <scope>NUCLEOTIDE SEQUENCE</scope>
    <source>
        <strain evidence="6">HNM0983</strain>
    </source>
</reference>
<dbReference type="Proteomes" id="UP000598360">
    <property type="component" value="Unassembled WGS sequence"/>
</dbReference>
<comment type="caution">
    <text evidence="6">The sequence shown here is derived from an EMBL/GenBank/DDBJ whole genome shotgun (WGS) entry which is preliminary data.</text>
</comment>
<dbReference type="InterPro" id="IPR000537">
    <property type="entry name" value="UbiA_prenyltransferase"/>
</dbReference>
<comment type="subcellular location">
    <subcellularLocation>
        <location evidence="1">Membrane</location>
        <topology evidence="1">Multi-pass membrane protein</topology>
    </subcellularLocation>
</comment>
<dbReference type="EMBL" id="JADEYC010000030">
    <property type="protein sequence ID" value="MBE9375971.1"/>
    <property type="molecule type" value="Genomic_DNA"/>
</dbReference>
<evidence type="ECO:0000256" key="3">
    <source>
        <dbReference type="ARBA" id="ARBA00022989"/>
    </source>
</evidence>
<dbReference type="AlphaFoldDB" id="A0A929BDC5"/>
<evidence type="ECO:0000313" key="6">
    <source>
        <dbReference type="EMBL" id="MBE9375971.1"/>
    </source>
</evidence>
<dbReference type="GO" id="GO:0016765">
    <property type="term" value="F:transferase activity, transferring alkyl or aryl (other than methyl) groups"/>
    <property type="evidence" value="ECO:0007669"/>
    <property type="project" value="InterPro"/>
</dbReference>
<dbReference type="GO" id="GO:0016020">
    <property type="term" value="C:membrane"/>
    <property type="evidence" value="ECO:0007669"/>
    <property type="project" value="UniProtKB-SubCell"/>
</dbReference>
<keyword evidence="3 5" id="KW-1133">Transmembrane helix</keyword>
<dbReference type="Gene3D" id="1.20.120.1780">
    <property type="entry name" value="UbiA prenyltransferase"/>
    <property type="match status" value="1"/>
</dbReference>
<evidence type="ECO:0000256" key="1">
    <source>
        <dbReference type="ARBA" id="ARBA00004141"/>
    </source>
</evidence>
<evidence type="ECO:0000256" key="4">
    <source>
        <dbReference type="ARBA" id="ARBA00023136"/>
    </source>
</evidence>
<evidence type="ECO:0000256" key="2">
    <source>
        <dbReference type="ARBA" id="ARBA00022692"/>
    </source>
</evidence>
<feature type="transmembrane region" description="Helical" evidence="5">
    <location>
        <begin position="222"/>
        <end position="242"/>
    </location>
</feature>
<feature type="transmembrane region" description="Helical" evidence="5">
    <location>
        <begin position="249"/>
        <end position="267"/>
    </location>
</feature>
<sequence length="270" mass="26997">MRHSAVVALIRAAHPAPCAVVAAVAGGLAALTGRAPGGVLLVVTAVLAGQLSVGWLNDLVDAERDAAADRSGKPLAAGEIPAGSVRVAIGCAAAAAVLLSLPSGLPAAVAHTAALVSAWYYDLDGKSRPWSVLPYAVSFGLLPVFVLWGGARPVPWWLVLAAVLLGSAAHFANALPDLRDDLAAGVRGLPHRLGRPGSTAAAAVLVLAASAVLVLAPGRVTPASWTMLALTALVLVAGGLLARRSGSRAAFHAVLVVAVLDVLLLLARGG</sequence>
<keyword evidence="7" id="KW-1185">Reference proteome</keyword>
<proteinExistence type="predicted"/>
<dbReference type="InterPro" id="IPR044878">
    <property type="entry name" value="UbiA_sf"/>
</dbReference>
<protein>
    <submittedName>
        <fullName evidence="6">UbiA family prenyltransferase</fullName>
    </submittedName>
</protein>
<feature type="transmembrane region" description="Helical" evidence="5">
    <location>
        <begin position="130"/>
        <end position="148"/>
    </location>
</feature>
<dbReference type="Pfam" id="PF01040">
    <property type="entry name" value="UbiA"/>
    <property type="match status" value="1"/>
</dbReference>
<feature type="transmembrane region" description="Helical" evidence="5">
    <location>
        <begin position="38"/>
        <end position="60"/>
    </location>
</feature>